<name>A0ABY3XIL5_9GAMM</name>
<evidence type="ECO:0000313" key="2">
    <source>
        <dbReference type="EMBL" id="UNP31475.1"/>
    </source>
</evidence>
<dbReference type="Proteomes" id="UP000829194">
    <property type="component" value="Chromosome"/>
</dbReference>
<dbReference type="InterPro" id="IPR036673">
    <property type="entry name" value="Cyanovirin-N_sf"/>
</dbReference>
<gene>
    <name evidence="2" type="ORF">MOV92_09625</name>
</gene>
<reference evidence="2 3" key="1">
    <citation type="submission" date="2022-03" db="EMBL/GenBank/DDBJ databases">
        <title>Complete genome sequence of Lysobacter capsici VKM B-2533 and Lysobacter gummosus 10.1.1, promising sources of lytic agents.</title>
        <authorList>
            <person name="Tarlachkov S.V."/>
            <person name="Kudryakova I.V."/>
            <person name="Afoshin A.S."/>
            <person name="Leontyevskaya E.A."/>
            <person name="Leontyevskaya N.V."/>
        </authorList>
    </citation>
    <scope>NUCLEOTIDE SEQUENCE [LARGE SCALE GENOMIC DNA]</scope>
    <source>
        <strain evidence="2 3">10.1.1</strain>
    </source>
</reference>
<accession>A0ABY3XIL5</accession>
<protein>
    <submittedName>
        <fullName evidence="2">CVNH domain-containing protein</fullName>
    </submittedName>
</protein>
<keyword evidence="1" id="KW-0732">Signal</keyword>
<evidence type="ECO:0000313" key="3">
    <source>
        <dbReference type="Proteomes" id="UP000829194"/>
    </source>
</evidence>
<dbReference type="RefSeq" id="WP_148648825.1">
    <property type="nucleotide sequence ID" value="NZ_CP011131.1"/>
</dbReference>
<dbReference type="SUPFAM" id="SSF51322">
    <property type="entry name" value="Cyanovirin-N"/>
    <property type="match status" value="1"/>
</dbReference>
<dbReference type="Gene3D" id="2.30.60.10">
    <property type="entry name" value="Cyanovirin-N"/>
    <property type="match status" value="1"/>
</dbReference>
<feature type="chain" id="PRO_5046210489" evidence="1">
    <location>
        <begin position="22"/>
        <end position="123"/>
    </location>
</feature>
<evidence type="ECO:0000256" key="1">
    <source>
        <dbReference type="SAM" id="SignalP"/>
    </source>
</evidence>
<proteinExistence type="predicted"/>
<keyword evidence="3" id="KW-1185">Reference proteome</keyword>
<organism evidence="2 3">
    <name type="scientific">Lysobacter gummosus</name>
    <dbReference type="NCBI Taxonomy" id="262324"/>
    <lineage>
        <taxon>Bacteria</taxon>
        <taxon>Pseudomonadati</taxon>
        <taxon>Pseudomonadota</taxon>
        <taxon>Gammaproteobacteria</taxon>
        <taxon>Lysobacterales</taxon>
        <taxon>Lysobacteraceae</taxon>
        <taxon>Lysobacter</taxon>
    </lineage>
</organism>
<feature type="signal peptide" evidence="1">
    <location>
        <begin position="1"/>
        <end position="21"/>
    </location>
</feature>
<dbReference type="EMBL" id="CP093547">
    <property type="protein sequence ID" value="UNP31475.1"/>
    <property type="molecule type" value="Genomic_DNA"/>
</dbReference>
<sequence>MNRLSLILASLLLIAAGIAAAAEPPSKAPAKLTDAFPQATATTCALPPKTTQYSFWQSCNDVTMNGCTLQASCRMANGNWRKATFDMSKFGQCYSDPFGGRNLVNSNGTLCCGYAGTPQICGT</sequence>